<protein>
    <submittedName>
        <fullName evidence="1">Uncharacterized protein</fullName>
    </submittedName>
</protein>
<reference evidence="1 2" key="1">
    <citation type="submission" date="2020-08" db="EMBL/GenBank/DDBJ databases">
        <authorList>
            <person name="Koutsovoulos G."/>
            <person name="Danchin GJ E."/>
        </authorList>
    </citation>
    <scope>NUCLEOTIDE SEQUENCE [LARGE SCALE GENOMIC DNA]</scope>
</reference>
<evidence type="ECO:0000313" key="2">
    <source>
        <dbReference type="Proteomes" id="UP000580250"/>
    </source>
</evidence>
<sequence>MDYASSSVTKQSEIPQYYKVNGMLVDRKALHDNALKRAKDISKTTKPGTKPGTGFFSPRTSRSFIAGSPTNQFLPSPTHPMTGNTTGNQQNINTTHVAPSQPLTLSGGYQNTSTSLYGLQHQHPSNQKPLNPNATSYTPQSKLNVNSQNPPTYGSFTEFYNNQISHQPSFISHNQPINHFAVQPFYQPQDSNIHHMLNSEFQYHPYAATHPTNVAVLAPPQGYVTTNVHPQLTLPNDPFEFSNRGINGKK</sequence>
<evidence type="ECO:0000313" key="1">
    <source>
        <dbReference type="EMBL" id="CAD2203092.1"/>
    </source>
</evidence>
<proteinExistence type="predicted"/>
<dbReference type="EMBL" id="CAJEWN010002316">
    <property type="protein sequence ID" value="CAD2203092.1"/>
    <property type="molecule type" value="Genomic_DNA"/>
</dbReference>
<dbReference type="AlphaFoldDB" id="A0A6V7XUU9"/>
<comment type="caution">
    <text evidence="1">The sequence shown here is derived from an EMBL/GenBank/DDBJ whole genome shotgun (WGS) entry which is preliminary data.</text>
</comment>
<accession>A0A6V7XUU9</accession>
<name>A0A6V7XUU9_MELEN</name>
<organism evidence="1 2">
    <name type="scientific">Meloidogyne enterolobii</name>
    <name type="common">Root-knot nematode worm</name>
    <name type="synonym">Meloidogyne mayaguensis</name>
    <dbReference type="NCBI Taxonomy" id="390850"/>
    <lineage>
        <taxon>Eukaryota</taxon>
        <taxon>Metazoa</taxon>
        <taxon>Ecdysozoa</taxon>
        <taxon>Nematoda</taxon>
        <taxon>Chromadorea</taxon>
        <taxon>Rhabditida</taxon>
        <taxon>Tylenchina</taxon>
        <taxon>Tylenchomorpha</taxon>
        <taxon>Tylenchoidea</taxon>
        <taxon>Meloidogynidae</taxon>
        <taxon>Meloidogyninae</taxon>
        <taxon>Meloidogyne</taxon>
    </lineage>
</organism>
<gene>
    <name evidence="1" type="ORF">MENT_LOCUS56758</name>
</gene>
<dbReference type="Proteomes" id="UP000580250">
    <property type="component" value="Unassembled WGS sequence"/>
</dbReference>